<sequence>MPSSCKHQHKDVPGASMVLWNNIMLLSNTNAFAQIGQLFREHHRKFWVLVMSQGAGQMALGDQLGTQASQEEPIQIVQLGIKNAISK</sequence>
<evidence type="ECO:0000313" key="2">
    <source>
        <dbReference type="Proteomes" id="UP001283361"/>
    </source>
</evidence>
<reference evidence="1" key="1">
    <citation type="journal article" date="2023" name="G3 (Bethesda)">
        <title>A reference genome for the long-term kleptoplast-retaining sea slug Elysia crispata morphotype clarki.</title>
        <authorList>
            <person name="Eastman K.E."/>
            <person name="Pendleton A.L."/>
            <person name="Shaikh M.A."/>
            <person name="Suttiyut T."/>
            <person name="Ogas R."/>
            <person name="Tomko P."/>
            <person name="Gavelis G."/>
            <person name="Widhalm J.R."/>
            <person name="Wisecaver J.H."/>
        </authorList>
    </citation>
    <scope>NUCLEOTIDE SEQUENCE</scope>
    <source>
        <strain evidence="1">ECLA1</strain>
    </source>
</reference>
<gene>
    <name evidence="1" type="ORF">RRG08_033014</name>
</gene>
<comment type="caution">
    <text evidence="1">The sequence shown here is derived from an EMBL/GenBank/DDBJ whole genome shotgun (WGS) entry which is preliminary data.</text>
</comment>
<dbReference type="AlphaFoldDB" id="A0AAE1CKN1"/>
<keyword evidence="2" id="KW-1185">Reference proteome</keyword>
<dbReference type="EMBL" id="JAWDGP010007817">
    <property type="protein sequence ID" value="KAK3703823.1"/>
    <property type="molecule type" value="Genomic_DNA"/>
</dbReference>
<evidence type="ECO:0000313" key="1">
    <source>
        <dbReference type="EMBL" id="KAK3703823.1"/>
    </source>
</evidence>
<proteinExistence type="predicted"/>
<accession>A0AAE1CKN1</accession>
<protein>
    <submittedName>
        <fullName evidence="1">Uncharacterized protein</fullName>
    </submittedName>
</protein>
<name>A0AAE1CKN1_9GAST</name>
<organism evidence="1 2">
    <name type="scientific">Elysia crispata</name>
    <name type="common">lettuce slug</name>
    <dbReference type="NCBI Taxonomy" id="231223"/>
    <lineage>
        <taxon>Eukaryota</taxon>
        <taxon>Metazoa</taxon>
        <taxon>Spiralia</taxon>
        <taxon>Lophotrochozoa</taxon>
        <taxon>Mollusca</taxon>
        <taxon>Gastropoda</taxon>
        <taxon>Heterobranchia</taxon>
        <taxon>Euthyneura</taxon>
        <taxon>Panpulmonata</taxon>
        <taxon>Sacoglossa</taxon>
        <taxon>Placobranchoidea</taxon>
        <taxon>Plakobranchidae</taxon>
        <taxon>Elysia</taxon>
    </lineage>
</organism>
<dbReference type="Proteomes" id="UP001283361">
    <property type="component" value="Unassembled WGS sequence"/>
</dbReference>